<proteinExistence type="predicted"/>
<gene>
    <name evidence="2" type="ORF">Cni_G12676</name>
</gene>
<evidence type="ECO:0000256" key="1">
    <source>
        <dbReference type="SAM" id="MobiDB-lite"/>
    </source>
</evidence>
<dbReference type="Proteomes" id="UP001327560">
    <property type="component" value="Chromosome 4"/>
</dbReference>
<sequence length="325" mass="35268">MEASGKNTAFFPLPKNYVSLKQLQELHLKKKQAEEEGLRNINQQQGTGAKLDENESLKPEEERLRDLSFKQKVRKNAAKTNQKPFQSGTKSPSNESRFVVVARPAPSPNPVEDGAKGGGGGDPEPPIAEASAGNLNAEENWKKSKWKKKNKEKADDRKDKHDQAIAEASVLKEGTGSETIVADPTSEKSSRRNRGRKVERKHAVVPGDGTDQTDELKSSESVFADRSLDKSIQVKEGRRAKVERKPDGLPRGAPERTVQIERLVVNRGDEATAGAGIRLAAGGDGGRNRRAGRLGVAGRGGRGRSMGTLGRVGADLVWVRKNTSS</sequence>
<evidence type="ECO:0000313" key="2">
    <source>
        <dbReference type="EMBL" id="WOL03956.1"/>
    </source>
</evidence>
<feature type="region of interest" description="Disordered" evidence="1">
    <location>
        <begin position="31"/>
        <end position="256"/>
    </location>
</feature>
<feature type="region of interest" description="Disordered" evidence="1">
    <location>
        <begin position="278"/>
        <end position="306"/>
    </location>
</feature>
<feature type="compositionally biased region" description="Basic and acidic residues" evidence="1">
    <location>
        <begin position="152"/>
        <end position="164"/>
    </location>
</feature>
<dbReference type="AlphaFoldDB" id="A0AAQ3KDY0"/>
<keyword evidence="3" id="KW-1185">Reference proteome</keyword>
<feature type="compositionally biased region" description="Basic and acidic residues" evidence="1">
    <location>
        <begin position="226"/>
        <end position="248"/>
    </location>
</feature>
<organism evidence="2 3">
    <name type="scientific">Canna indica</name>
    <name type="common">Indian-shot</name>
    <dbReference type="NCBI Taxonomy" id="4628"/>
    <lineage>
        <taxon>Eukaryota</taxon>
        <taxon>Viridiplantae</taxon>
        <taxon>Streptophyta</taxon>
        <taxon>Embryophyta</taxon>
        <taxon>Tracheophyta</taxon>
        <taxon>Spermatophyta</taxon>
        <taxon>Magnoliopsida</taxon>
        <taxon>Liliopsida</taxon>
        <taxon>Zingiberales</taxon>
        <taxon>Cannaceae</taxon>
        <taxon>Canna</taxon>
    </lineage>
</organism>
<dbReference type="EMBL" id="CP136893">
    <property type="protein sequence ID" value="WOL03956.1"/>
    <property type="molecule type" value="Genomic_DNA"/>
</dbReference>
<feature type="compositionally biased region" description="Basic and acidic residues" evidence="1">
    <location>
        <begin position="50"/>
        <end position="69"/>
    </location>
</feature>
<feature type="compositionally biased region" description="Polar residues" evidence="1">
    <location>
        <begin position="78"/>
        <end position="96"/>
    </location>
</feature>
<feature type="compositionally biased region" description="Gly residues" evidence="1">
    <location>
        <begin position="295"/>
        <end position="304"/>
    </location>
</feature>
<reference evidence="2 3" key="1">
    <citation type="submission" date="2023-10" db="EMBL/GenBank/DDBJ databases">
        <title>Chromosome-scale genome assembly provides insights into flower coloration mechanisms of Canna indica.</title>
        <authorList>
            <person name="Li C."/>
        </authorList>
    </citation>
    <scope>NUCLEOTIDE SEQUENCE [LARGE SCALE GENOMIC DNA]</scope>
    <source>
        <tissue evidence="2">Flower</tissue>
    </source>
</reference>
<protein>
    <submittedName>
        <fullName evidence="2">Uncharacterized protein</fullName>
    </submittedName>
</protein>
<evidence type="ECO:0000313" key="3">
    <source>
        <dbReference type="Proteomes" id="UP001327560"/>
    </source>
</evidence>
<feature type="compositionally biased region" description="Basic residues" evidence="1">
    <location>
        <begin position="191"/>
        <end position="200"/>
    </location>
</feature>
<name>A0AAQ3KDY0_9LILI</name>
<accession>A0AAQ3KDY0</accession>